<keyword evidence="2" id="KW-1185">Reference proteome</keyword>
<evidence type="ECO:0000313" key="2">
    <source>
        <dbReference type="Proteomes" id="UP001230915"/>
    </source>
</evidence>
<dbReference type="PROSITE" id="PS51257">
    <property type="entry name" value="PROKAR_LIPOPROTEIN"/>
    <property type="match status" value="1"/>
</dbReference>
<dbReference type="RefSeq" id="WP_308865554.1">
    <property type="nucleotide sequence ID" value="NZ_JAVHUL010000052.1"/>
</dbReference>
<protein>
    <recommendedName>
        <fullName evidence="3">Lipoprotein</fullName>
    </recommendedName>
</protein>
<proteinExistence type="predicted"/>
<dbReference type="Proteomes" id="UP001230915">
    <property type="component" value="Unassembled WGS sequence"/>
</dbReference>
<sequence length="178" mass="20699">MKNQFAYLILVLILMLSCNEKTSKVEQSVLNETEFELESLSAKKNPDKTKICDLRTLKETDSILRKNLKLNDQVYLKFIVNMHIDCATNAEYSEWNNELIFKMLERNPEKFIAFLSRVARKTNSEEKTDFILDQLKNPINDGIKIKKIKSDLELLETENIIIKQNVIKSLNLAEQSAE</sequence>
<organism evidence="1 2">
    <name type="scientific">Mesonia profundi</name>
    <dbReference type="NCBI Taxonomy" id="3070998"/>
    <lineage>
        <taxon>Bacteria</taxon>
        <taxon>Pseudomonadati</taxon>
        <taxon>Bacteroidota</taxon>
        <taxon>Flavobacteriia</taxon>
        <taxon>Flavobacteriales</taxon>
        <taxon>Flavobacteriaceae</taxon>
        <taxon>Mesonia</taxon>
    </lineage>
</organism>
<evidence type="ECO:0000313" key="1">
    <source>
        <dbReference type="EMBL" id="MDQ7918558.1"/>
    </source>
</evidence>
<name>A0ABU1A4D7_9FLAO</name>
<comment type="caution">
    <text evidence="1">The sequence shown here is derived from an EMBL/GenBank/DDBJ whole genome shotgun (WGS) entry which is preliminary data.</text>
</comment>
<accession>A0ABU1A4D7</accession>
<dbReference type="EMBL" id="JAVHUL010000052">
    <property type="protein sequence ID" value="MDQ7918558.1"/>
    <property type="molecule type" value="Genomic_DNA"/>
</dbReference>
<evidence type="ECO:0008006" key="3">
    <source>
        <dbReference type="Google" id="ProtNLM"/>
    </source>
</evidence>
<gene>
    <name evidence="1" type="ORF">RBU60_13345</name>
</gene>
<reference evidence="1 2" key="1">
    <citation type="submission" date="2023-08" db="EMBL/GenBank/DDBJ databases">
        <title>Mesonia sp. MT50, isolated from deep-sea sediment of the Mariana Trench.</title>
        <authorList>
            <person name="Fu H."/>
        </authorList>
    </citation>
    <scope>NUCLEOTIDE SEQUENCE [LARGE SCALE GENOMIC DNA]</scope>
    <source>
        <strain evidence="1 2">MT50</strain>
    </source>
</reference>